<comment type="caution">
    <text evidence="7">The sequence shown here is derived from an EMBL/GenBank/DDBJ whole genome shotgun (WGS) entry which is preliminary data.</text>
</comment>
<dbReference type="InterPro" id="IPR009695">
    <property type="entry name" value="Diacylglyc_glucosyltr_N"/>
</dbReference>
<dbReference type="Proteomes" id="UP001596302">
    <property type="component" value="Unassembled WGS sequence"/>
</dbReference>
<comment type="subcellular location">
    <subcellularLocation>
        <location evidence="1">Membrane</location>
    </subcellularLocation>
</comment>
<dbReference type="EMBL" id="JBHSQW010000034">
    <property type="protein sequence ID" value="MFC5995790.1"/>
    <property type="molecule type" value="Genomic_DNA"/>
</dbReference>
<dbReference type="Gene3D" id="3.40.50.2000">
    <property type="entry name" value="Glycogen Phosphorylase B"/>
    <property type="match status" value="1"/>
</dbReference>
<organism evidence="7 8">
    <name type="scientific">Pseudonocardia hispaniensis</name>
    <dbReference type="NCBI Taxonomy" id="904933"/>
    <lineage>
        <taxon>Bacteria</taxon>
        <taxon>Bacillati</taxon>
        <taxon>Actinomycetota</taxon>
        <taxon>Actinomycetes</taxon>
        <taxon>Pseudonocardiales</taxon>
        <taxon>Pseudonocardiaceae</taxon>
        <taxon>Pseudonocardia</taxon>
    </lineage>
</organism>
<proteinExistence type="inferred from homology"/>
<accession>A0ABW1J5R2</accession>
<keyword evidence="8" id="KW-1185">Reference proteome</keyword>
<evidence type="ECO:0000313" key="8">
    <source>
        <dbReference type="Proteomes" id="UP001596302"/>
    </source>
</evidence>
<evidence type="ECO:0000256" key="1">
    <source>
        <dbReference type="ARBA" id="ARBA00004370"/>
    </source>
</evidence>
<dbReference type="PANTHER" id="PTHR43025:SF3">
    <property type="entry name" value="MONOGALACTOSYLDIACYLGLYCEROL SYNTHASE 1, CHLOROPLASTIC"/>
    <property type="match status" value="1"/>
</dbReference>
<evidence type="ECO:0000313" key="7">
    <source>
        <dbReference type="EMBL" id="MFC5995790.1"/>
    </source>
</evidence>
<dbReference type="Pfam" id="PF06925">
    <property type="entry name" value="MGDG_synth"/>
    <property type="match status" value="1"/>
</dbReference>
<dbReference type="InterPro" id="IPR050519">
    <property type="entry name" value="Glycosyltransf_28_UgtP"/>
</dbReference>
<dbReference type="InterPro" id="IPR007235">
    <property type="entry name" value="Glyco_trans_28_C"/>
</dbReference>
<keyword evidence="3" id="KW-0328">Glycosyltransferase</keyword>
<dbReference type="Pfam" id="PF04101">
    <property type="entry name" value="Glyco_tran_28_C"/>
    <property type="match status" value="1"/>
</dbReference>
<evidence type="ECO:0000256" key="2">
    <source>
        <dbReference type="ARBA" id="ARBA00006962"/>
    </source>
</evidence>
<evidence type="ECO:0000259" key="5">
    <source>
        <dbReference type="Pfam" id="PF04101"/>
    </source>
</evidence>
<sequence>MGRAGPGRVLLLSAPVGQGHVAAARALAARMRALWPDAQIHEVERTGRGSRWRDGLLQHAYSVTMRFAPGLYGAGYDLLVRCPRFARLCKWVVAGRLGRALAPLLDTERPDLVISTYPMTSGGLAWLRRRGRLPARAVAVVTDVAVHPFWVWPELDETWTLLPESRAQAQAVVPGGQVRVVPPAVGPGFRPGDQVAARAAAGLPADTFVVLVTGGSLAFGGLEPLVEAVLAAGAAVQAVVLCGRNERLRARLLARGEPRDRLVVHGWTDRVAQQITAADVVLTTAGGMTATEALSVGRPVLFAAPVPGHGCAGAEMMARAGLAVVCPRPADVTAALRGLRAEPSRLAALRRGAQAFGHRDLDGELAALAERV</sequence>
<gene>
    <name evidence="7" type="ORF">ACFQE5_16390</name>
</gene>
<dbReference type="PANTHER" id="PTHR43025">
    <property type="entry name" value="MONOGALACTOSYLDIACYLGLYCEROL SYNTHASE"/>
    <property type="match status" value="1"/>
</dbReference>
<feature type="domain" description="Diacylglycerol glucosyltransferase N-terminal" evidence="6">
    <location>
        <begin position="20"/>
        <end position="170"/>
    </location>
</feature>
<protein>
    <submittedName>
        <fullName evidence="7">Glycosyltransferase</fullName>
    </submittedName>
</protein>
<reference evidence="8" key="1">
    <citation type="journal article" date="2019" name="Int. J. Syst. Evol. Microbiol.">
        <title>The Global Catalogue of Microorganisms (GCM) 10K type strain sequencing project: providing services to taxonomists for standard genome sequencing and annotation.</title>
        <authorList>
            <consortium name="The Broad Institute Genomics Platform"/>
            <consortium name="The Broad Institute Genome Sequencing Center for Infectious Disease"/>
            <person name="Wu L."/>
            <person name="Ma J."/>
        </authorList>
    </citation>
    <scope>NUCLEOTIDE SEQUENCE [LARGE SCALE GENOMIC DNA]</scope>
    <source>
        <strain evidence="8">CCM 8391</strain>
    </source>
</reference>
<dbReference type="SUPFAM" id="SSF53756">
    <property type="entry name" value="UDP-Glycosyltransferase/glycogen phosphorylase"/>
    <property type="match status" value="1"/>
</dbReference>
<keyword evidence="4" id="KW-0808">Transferase</keyword>
<feature type="domain" description="Glycosyl transferase family 28 C-terminal" evidence="5">
    <location>
        <begin position="209"/>
        <end position="302"/>
    </location>
</feature>
<evidence type="ECO:0000256" key="4">
    <source>
        <dbReference type="ARBA" id="ARBA00022679"/>
    </source>
</evidence>
<comment type="similarity">
    <text evidence="2">Belongs to the glycosyltransferase 28 family.</text>
</comment>
<name>A0ABW1J5R2_9PSEU</name>
<evidence type="ECO:0000256" key="3">
    <source>
        <dbReference type="ARBA" id="ARBA00022676"/>
    </source>
</evidence>
<evidence type="ECO:0000259" key="6">
    <source>
        <dbReference type="Pfam" id="PF06925"/>
    </source>
</evidence>
<dbReference type="RefSeq" id="WP_379586072.1">
    <property type="nucleotide sequence ID" value="NZ_JBHSQW010000034.1"/>
</dbReference>